<accession>A0A2D0S9A8</accession>
<feature type="region of interest" description="Disordered" evidence="6">
    <location>
        <begin position="58"/>
        <end position="141"/>
    </location>
</feature>
<dbReference type="SMART" id="SM00614">
    <property type="entry name" value="ZnF_BED"/>
    <property type="match status" value="1"/>
</dbReference>
<dbReference type="SUPFAM" id="SSF57667">
    <property type="entry name" value="beta-beta-alpha zinc fingers"/>
    <property type="match status" value="1"/>
</dbReference>
<dbReference type="Proteomes" id="UP000221080">
    <property type="component" value="Chromosome 2"/>
</dbReference>
<sequence>MSKLEQLNVFLSERLSAAVNEILDTVSRMMQEYEEETARIRKENDYLKEMLKVTGCSVTETSPGGAPSVSHGKQDCISSLEQETEPQESLSQHRAAKKENASIKSEYPTPQYPAHSDSESETRPTDNTVEPPQCTSQLNSHTVDQDIIDFDFPIKVKVESMNIESHLGDTTDNMDASNQSWSPQNWDLFSERNYQNRVQQGAGLHPYSTEGPRSAETTIQNQPVEFQAAFSYTNRTICNNRLHCTSRHCELQKRTTSKSSPVWQYFSLKEGDCSKAVCLMCKAVISRGVKEYTTSALLKHLRMKHGKC</sequence>
<feature type="compositionally biased region" description="Polar residues" evidence="6">
    <location>
        <begin position="125"/>
        <end position="141"/>
    </location>
</feature>
<evidence type="ECO:0000313" key="8">
    <source>
        <dbReference type="Proteomes" id="UP000221080"/>
    </source>
</evidence>
<evidence type="ECO:0000256" key="4">
    <source>
        <dbReference type="PROSITE-ProRule" id="PRU00027"/>
    </source>
</evidence>
<evidence type="ECO:0000256" key="3">
    <source>
        <dbReference type="ARBA" id="ARBA00022833"/>
    </source>
</evidence>
<organism evidence="8 9">
    <name type="scientific">Ictalurus punctatus</name>
    <name type="common">Channel catfish</name>
    <name type="synonym">Silurus punctatus</name>
    <dbReference type="NCBI Taxonomy" id="7998"/>
    <lineage>
        <taxon>Eukaryota</taxon>
        <taxon>Metazoa</taxon>
        <taxon>Chordata</taxon>
        <taxon>Craniata</taxon>
        <taxon>Vertebrata</taxon>
        <taxon>Euteleostomi</taxon>
        <taxon>Actinopterygii</taxon>
        <taxon>Neopterygii</taxon>
        <taxon>Teleostei</taxon>
        <taxon>Ostariophysi</taxon>
        <taxon>Siluriformes</taxon>
        <taxon>Ictaluridae</taxon>
        <taxon>Ictalurus</taxon>
    </lineage>
</organism>
<gene>
    <name evidence="9" type="primary">LOC108274046</name>
</gene>
<keyword evidence="5" id="KW-0175">Coiled coil</keyword>
<dbReference type="AlphaFoldDB" id="A0A2D0S9A8"/>
<evidence type="ECO:0000256" key="2">
    <source>
        <dbReference type="ARBA" id="ARBA00022771"/>
    </source>
</evidence>
<dbReference type="GO" id="GO:0008270">
    <property type="term" value="F:zinc ion binding"/>
    <property type="evidence" value="ECO:0007669"/>
    <property type="project" value="UniProtKB-KW"/>
</dbReference>
<dbReference type="InterPro" id="IPR003656">
    <property type="entry name" value="Znf_BED"/>
</dbReference>
<proteinExistence type="predicted"/>
<keyword evidence="1" id="KW-0479">Metal-binding</keyword>
<dbReference type="InterPro" id="IPR036236">
    <property type="entry name" value="Znf_C2H2_sf"/>
</dbReference>
<keyword evidence="2 4" id="KW-0863">Zinc-finger</keyword>
<dbReference type="RefSeq" id="XP_017339324.1">
    <property type="nucleotide sequence ID" value="XM_017483835.3"/>
</dbReference>
<evidence type="ECO:0000256" key="6">
    <source>
        <dbReference type="SAM" id="MobiDB-lite"/>
    </source>
</evidence>
<dbReference type="PROSITE" id="PS50808">
    <property type="entry name" value="ZF_BED"/>
    <property type="match status" value="1"/>
</dbReference>
<keyword evidence="3" id="KW-0862">Zinc</keyword>
<feature type="coiled-coil region" evidence="5">
    <location>
        <begin position="1"/>
        <end position="50"/>
    </location>
</feature>
<feature type="domain" description="BED-type" evidence="7">
    <location>
        <begin position="257"/>
        <end position="308"/>
    </location>
</feature>
<dbReference type="OrthoDB" id="8939517at2759"/>
<dbReference type="Pfam" id="PF02892">
    <property type="entry name" value="zf-BED"/>
    <property type="match status" value="1"/>
</dbReference>
<evidence type="ECO:0000313" key="9">
    <source>
        <dbReference type="RefSeq" id="XP_017339324.1"/>
    </source>
</evidence>
<reference evidence="8" key="1">
    <citation type="journal article" date="2016" name="Nat. Commun.">
        <title>The channel catfish genome sequence provides insights into the evolution of scale formation in teleosts.</title>
        <authorList>
            <person name="Liu Z."/>
            <person name="Liu S."/>
            <person name="Yao J."/>
            <person name="Bao L."/>
            <person name="Zhang J."/>
            <person name="Li Y."/>
            <person name="Jiang C."/>
            <person name="Sun L."/>
            <person name="Wang R."/>
            <person name="Zhang Y."/>
            <person name="Zhou T."/>
            <person name="Zeng Q."/>
            <person name="Fu Q."/>
            <person name="Gao S."/>
            <person name="Li N."/>
            <person name="Koren S."/>
            <person name="Jiang Y."/>
            <person name="Zimin A."/>
            <person name="Xu P."/>
            <person name="Phillippy A.M."/>
            <person name="Geng X."/>
            <person name="Song L."/>
            <person name="Sun F."/>
            <person name="Li C."/>
            <person name="Wang X."/>
            <person name="Chen A."/>
            <person name="Jin Y."/>
            <person name="Yuan Z."/>
            <person name="Yang Y."/>
            <person name="Tan S."/>
            <person name="Peatman E."/>
            <person name="Lu J."/>
            <person name="Qin Z."/>
            <person name="Dunham R."/>
            <person name="Li Z."/>
            <person name="Sonstegard T."/>
            <person name="Feng J."/>
            <person name="Danzmann R.G."/>
            <person name="Schroeder S."/>
            <person name="Scheffler B."/>
            <person name="Duke M.V."/>
            <person name="Ballard L."/>
            <person name="Kucuktas H."/>
            <person name="Kaltenboeck L."/>
            <person name="Liu H."/>
            <person name="Armbruster J."/>
            <person name="Xie Y."/>
            <person name="Kirby M.L."/>
            <person name="Tian Y."/>
            <person name="Flanagan M.E."/>
            <person name="Mu W."/>
            <person name="Waldbieser G.C."/>
        </authorList>
    </citation>
    <scope>NUCLEOTIDE SEQUENCE [LARGE SCALE GENOMIC DNA]</scope>
    <source>
        <strain evidence="8">SDA103</strain>
    </source>
</reference>
<dbReference type="GO" id="GO:0003677">
    <property type="term" value="F:DNA binding"/>
    <property type="evidence" value="ECO:0007669"/>
    <property type="project" value="InterPro"/>
</dbReference>
<dbReference type="KEGG" id="ipu:108274046"/>
<evidence type="ECO:0000259" key="7">
    <source>
        <dbReference type="PROSITE" id="PS50808"/>
    </source>
</evidence>
<protein>
    <submittedName>
        <fullName evidence="9">Uncharacterized protein LOC108274046</fullName>
    </submittedName>
</protein>
<keyword evidence="8" id="KW-1185">Reference proteome</keyword>
<evidence type="ECO:0000256" key="5">
    <source>
        <dbReference type="SAM" id="Coils"/>
    </source>
</evidence>
<dbReference type="GeneID" id="108274046"/>
<name>A0A2D0S9A8_ICTPU</name>
<reference evidence="9" key="2">
    <citation type="submission" date="2025-08" db="UniProtKB">
        <authorList>
            <consortium name="RefSeq"/>
        </authorList>
    </citation>
    <scope>IDENTIFICATION</scope>
    <source>
        <tissue evidence="9">Blood</tissue>
    </source>
</reference>
<evidence type="ECO:0000256" key="1">
    <source>
        <dbReference type="ARBA" id="ARBA00022723"/>
    </source>
</evidence>
<feature type="compositionally biased region" description="Polar residues" evidence="6">
    <location>
        <begin position="76"/>
        <end position="92"/>
    </location>
</feature>